<reference evidence="3 4" key="1">
    <citation type="journal article" date="2019" name="Nat. Med.">
        <title>A library of human gut bacterial isolates paired with longitudinal multiomics data enables mechanistic microbiome research.</title>
        <authorList>
            <person name="Poyet M."/>
            <person name="Groussin M."/>
            <person name="Gibbons S.M."/>
            <person name="Avila-Pacheco J."/>
            <person name="Jiang X."/>
            <person name="Kearney S.M."/>
            <person name="Perrotta A.R."/>
            <person name="Berdy B."/>
            <person name="Zhao S."/>
            <person name="Lieberman T.D."/>
            <person name="Swanson P.K."/>
            <person name="Smith M."/>
            <person name="Roesemann S."/>
            <person name="Alexander J.E."/>
            <person name="Rich S.A."/>
            <person name="Livny J."/>
            <person name="Vlamakis H."/>
            <person name="Clish C."/>
            <person name="Bullock K."/>
            <person name="Deik A."/>
            <person name="Scott J."/>
            <person name="Pierce K.A."/>
            <person name="Xavier R.J."/>
            <person name="Alm E.J."/>
        </authorList>
    </citation>
    <scope>NUCLEOTIDE SEQUENCE [LARGE SCALE GENOMIC DNA]</scope>
    <source>
        <strain evidence="3 4">BIOML-A31</strain>
    </source>
</reference>
<accession>A0A6L3KTJ3</accession>
<dbReference type="InterPro" id="IPR051534">
    <property type="entry name" value="CBASS_pafABC_assoc_protein"/>
</dbReference>
<evidence type="ECO:0000313" key="3">
    <source>
        <dbReference type="EMBL" id="KAA5463801.1"/>
    </source>
</evidence>
<gene>
    <name evidence="3" type="ORF">F2Y36_09395</name>
</gene>
<sequence>MQRKNLFDGESYKAEFALITYRWLTSRRWVTYADIMAERLGVLTKELPTNLSNCVGYCELKKIVGTLKKAILEKVGENCFEEEGNNRNKRFRYIGKDDDPLADMRNAKVINNLRQYWKFCQDSAGFFPKPWLEYFFKDCQDLLDIKTKRQKGEQVICTSLDRILTNIEYLPLLYEAIANKTVMEIEYKPFDEELVTLMFHPHYLKEYNGRWHLFGHAEDREPEYGYNIALDRIQARPRERSKVEYLSAPKHFYDEFFNDIVGVSHMKHCKKEHIIIRAHEHYIFKLIDTKPLHPSYKVMKPFGEYEDGKYAEFSVDVELNNEFIGRVLQMGSGLEVMSPPEIRKVFTERVRDLALLYL</sequence>
<feature type="domain" description="WYL" evidence="1">
    <location>
        <begin position="168"/>
        <end position="233"/>
    </location>
</feature>
<protein>
    <submittedName>
        <fullName evidence="3">WYL domain-containing protein</fullName>
    </submittedName>
</protein>
<dbReference type="Pfam" id="PF25583">
    <property type="entry name" value="WCX"/>
    <property type="match status" value="1"/>
</dbReference>
<dbReference type="EMBL" id="VVYP01000009">
    <property type="protein sequence ID" value="KAA5463801.1"/>
    <property type="molecule type" value="Genomic_DNA"/>
</dbReference>
<dbReference type="Pfam" id="PF13280">
    <property type="entry name" value="WYL"/>
    <property type="match status" value="1"/>
</dbReference>
<dbReference type="RefSeq" id="WP_149935197.1">
    <property type="nucleotide sequence ID" value="NZ_VVYP01000009.1"/>
</dbReference>
<organism evidence="3 4">
    <name type="scientific">Bacteroides caccae</name>
    <dbReference type="NCBI Taxonomy" id="47678"/>
    <lineage>
        <taxon>Bacteria</taxon>
        <taxon>Pseudomonadati</taxon>
        <taxon>Bacteroidota</taxon>
        <taxon>Bacteroidia</taxon>
        <taxon>Bacteroidales</taxon>
        <taxon>Bacteroidaceae</taxon>
        <taxon>Bacteroides</taxon>
    </lineage>
</organism>
<dbReference type="Proteomes" id="UP000475905">
    <property type="component" value="Unassembled WGS sequence"/>
</dbReference>
<evidence type="ECO:0000313" key="4">
    <source>
        <dbReference type="Proteomes" id="UP000475905"/>
    </source>
</evidence>
<dbReference type="AlphaFoldDB" id="A0A6L3KTJ3"/>
<evidence type="ECO:0000259" key="2">
    <source>
        <dbReference type="Pfam" id="PF25583"/>
    </source>
</evidence>
<proteinExistence type="predicted"/>
<dbReference type="PANTHER" id="PTHR34580">
    <property type="match status" value="1"/>
</dbReference>
<dbReference type="InterPro" id="IPR057727">
    <property type="entry name" value="WCX_dom"/>
</dbReference>
<comment type="caution">
    <text evidence="3">The sequence shown here is derived from an EMBL/GenBank/DDBJ whole genome shotgun (WGS) entry which is preliminary data.</text>
</comment>
<evidence type="ECO:0000259" key="1">
    <source>
        <dbReference type="Pfam" id="PF13280"/>
    </source>
</evidence>
<dbReference type="PROSITE" id="PS52050">
    <property type="entry name" value="WYL"/>
    <property type="match status" value="1"/>
</dbReference>
<dbReference type="PANTHER" id="PTHR34580:SF9">
    <property type="entry name" value="SLL5097 PROTEIN"/>
    <property type="match status" value="1"/>
</dbReference>
<name>A0A6L3KTJ3_9BACE</name>
<feature type="domain" description="WCX" evidence="2">
    <location>
        <begin position="304"/>
        <end position="354"/>
    </location>
</feature>
<dbReference type="InterPro" id="IPR026881">
    <property type="entry name" value="WYL_dom"/>
</dbReference>